<organism evidence="2 3">
    <name type="scientific">Cuscuta australis</name>
    <dbReference type="NCBI Taxonomy" id="267555"/>
    <lineage>
        <taxon>Eukaryota</taxon>
        <taxon>Viridiplantae</taxon>
        <taxon>Streptophyta</taxon>
        <taxon>Embryophyta</taxon>
        <taxon>Tracheophyta</taxon>
        <taxon>Spermatophyta</taxon>
        <taxon>Magnoliopsida</taxon>
        <taxon>eudicotyledons</taxon>
        <taxon>Gunneridae</taxon>
        <taxon>Pentapetalae</taxon>
        <taxon>asterids</taxon>
        <taxon>lamiids</taxon>
        <taxon>Solanales</taxon>
        <taxon>Convolvulaceae</taxon>
        <taxon>Cuscuteae</taxon>
        <taxon>Cuscuta</taxon>
        <taxon>Cuscuta subgen. Grammica</taxon>
        <taxon>Cuscuta sect. Cleistogrammica</taxon>
    </lineage>
</organism>
<evidence type="ECO:0000313" key="2">
    <source>
        <dbReference type="EMBL" id="RAL38208.1"/>
    </source>
</evidence>
<reference evidence="2 3" key="1">
    <citation type="submission" date="2018-06" db="EMBL/GenBank/DDBJ databases">
        <title>The Genome of Cuscuta australis (Dodder) Provides Insight into the Evolution of Plant Parasitism.</title>
        <authorList>
            <person name="Liu H."/>
        </authorList>
    </citation>
    <scope>NUCLEOTIDE SEQUENCE [LARGE SCALE GENOMIC DNA]</scope>
    <source>
        <strain evidence="3">cv. Yunnan</strain>
        <tissue evidence="2">Vines</tissue>
    </source>
</reference>
<sequence length="100" mass="10889">MDDRCWSPPRRPPLVASPPTAAGRLTADRHWSCCLEVVLPPSIAEREVANCLWRRSGLLNPGQSLDGSISHTPPPQTFLPRLASLPTAADRYSVVMTDAS</sequence>
<dbReference type="Proteomes" id="UP000249390">
    <property type="component" value="Unassembled WGS sequence"/>
</dbReference>
<keyword evidence="3" id="KW-1185">Reference proteome</keyword>
<evidence type="ECO:0000313" key="3">
    <source>
        <dbReference type="Proteomes" id="UP000249390"/>
    </source>
</evidence>
<proteinExistence type="predicted"/>
<comment type="caution">
    <text evidence="2">The sequence shown here is derived from an EMBL/GenBank/DDBJ whole genome shotgun (WGS) entry which is preliminary data.</text>
</comment>
<dbReference type="AlphaFoldDB" id="A0A328D0L9"/>
<accession>A0A328D0L9</accession>
<dbReference type="EMBL" id="NQVE01000214">
    <property type="protein sequence ID" value="RAL38208.1"/>
    <property type="molecule type" value="Genomic_DNA"/>
</dbReference>
<gene>
    <name evidence="2" type="ORF">DM860_017413</name>
</gene>
<feature type="region of interest" description="Disordered" evidence="1">
    <location>
        <begin position="1"/>
        <end position="21"/>
    </location>
</feature>
<protein>
    <submittedName>
        <fullName evidence="2">Uncharacterized protein</fullName>
    </submittedName>
</protein>
<name>A0A328D0L9_9ASTE</name>
<evidence type="ECO:0000256" key="1">
    <source>
        <dbReference type="SAM" id="MobiDB-lite"/>
    </source>
</evidence>